<dbReference type="SUPFAM" id="SSF51735">
    <property type="entry name" value="NAD(P)-binding Rossmann-fold domains"/>
    <property type="match status" value="1"/>
</dbReference>
<name>A0A853BY95_9ACTN</name>
<keyword evidence="2" id="KW-0560">Oxidoreductase</keyword>
<evidence type="ECO:0000313" key="3">
    <source>
        <dbReference type="Proteomes" id="UP000530424"/>
    </source>
</evidence>
<dbReference type="InterPro" id="IPR008030">
    <property type="entry name" value="NmrA-like"/>
</dbReference>
<feature type="domain" description="NmrA-like" evidence="1">
    <location>
        <begin position="3"/>
        <end position="249"/>
    </location>
</feature>
<sequence>MTVVLVTGASGHLGRLVVDALLERGKPAGDIVATARDLDAIADLAARGVQTRRADYTDPASLDAAFAGVDRLLLVSSSAVGSRVEQHANVVDAASRAGVDLVAYTSIANADTGGLALAAEHLETERLLRERGVPTVLLRNGWYVENYTENLDPVLATGSVVGSAGGGKVSAAARRDYAEAAAAVLLADDQPGKVYELGGDVPFTLAELAATLAEATGREIGYRDLTIEEHTATLESAGVPAPYAALLVDSDQGIGRGALHVDGGDLSRLIGRPTTSLTEAVRAAVAG</sequence>
<dbReference type="Gene3D" id="3.90.25.10">
    <property type="entry name" value="UDP-galactose 4-epimerase, domain 1"/>
    <property type="match status" value="1"/>
</dbReference>
<dbReference type="RefSeq" id="WP_179666547.1">
    <property type="nucleotide sequence ID" value="NZ_JACCFP010000001.1"/>
</dbReference>
<evidence type="ECO:0000313" key="2">
    <source>
        <dbReference type="EMBL" id="NYI99920.1"/>
    </source>
</evidence>
<accession>A0A853BY95</accession>
<evidence type="ECO:0000259" key="1">
    <source>
        <dbReference type="Pfam" id="PF05368"/>
    </source>
</evidence>
<keyword evidence="3" id="KW-1185">Reference proteome</keyword>
<dbReference type="InterPro" id="IPR036291">
    <property type="entry name" value="NAD(P)-bd_dom_sf"/>
</dbReference>
<dbReference type="EMBL" id="JACCFP010000001">
    <property type="protein sequence ID" value="NYI99920.1"/>
    <property type="molecule type" value="Genomic_DNA"/>
</dbReference>
<dbReference type="AlphaFoldDB" id="A0A853BY95"/>
<dbReference type="EC" id="1.6.5.2" evidence="2"/>
<comment type="caution">
    <text evidence="2">The sequence shown here is derived from an EMBL/GenBank/DDBJ whole genome shotgun (WGS) entry which is preliminary data.</text>
</comment>
<dbReference type="Pfam" id="PF05368">
    <property type="entry name" value="NmrA"/>
    <property type="match status" value="1"/>
</dbReference>
<organism evidence="2 3">
    <name type="scientific">Nocardioides thalensis</name>
    <dbReference type="NCBI Taxonomy" id="1914755"/>
    <lineage>
        <taxon>Bacteria</taxon>
        <taxon>Bacillati</taxon>
        <taxon>Actinomycetota</taxon>
        <taxon>Actinomycetes</taxon>
        <taxon>Propionibacteriales</taxon>
        <taxon>Nocardioidaceae</taxon>
        <taxon>Nocardioides</taxon>
    </lineage>
</organism>
<proteinExistence type="predicted"/>
<dbReference type="Proteomes" id="UP000530424">
    <property type="component" value="Unassembled WGS sequence"/>
</dbReference>
<dbReference type="PANTHER" id="PTHR47129">
    <property type="entry name" value="QUINONE OXIDOREDUCTASE 2"/>
    <property type="match status" value="1"/>
</dbReference>
<dbReference type="Gene3D" id="3.40.50.720">
    <property type="entry name" value="NAD(P)-binding Rossmann-like Domain"/>
    <property type="match status" value="1"/>
</dbReference>
<dbReference type="GO" id="GO:0003955">
    <property type="term" value="F:NAD(P)H dehydrogenase (quinone) activity"/>
    <property type="evidence" value="ECO:0007669"/>
    <property type="project" value="UniProtKB-EC"/>
</dbReference>
<dbReference type="PANTHER" id="PTHR47129:SF1">
    <property type="entry name" value="NMRA-LIKE DOMAIN-CONTAINING PROTEIN"/>
    <property type="match status" value="1"/>
</dbReference>
<dbReference type="InterPro" id="IPR052718">
    <property type="entry name" value="NmrA-type_oxidoreductase"/>
</dbReference>
<protein>
    <submittedName>
        <fullName evidence="2">NAD(P)H dehydrogenase (Quinone)</fullName>
        <ecNumber evidence="2">1.6.5.2</ecNumber>
    </submittedName>
</protein>
<reference evidence="2 3" key="1">
    <citation type="submission" date="2020-07" db="EMBL/GenBank/DDBJ databases">
        <title>Sequencing the genomes of 1000 actinobacteria strains.</title>
        <authorList>
            <person name="Klenk H.-P."/>
        </authorList>
    </citation>
    <scope>NUCLEOTIDE SEQUENCE [LARGE SCALE GENOMIC DNA]</scope>
    <source>
        <strain evidence="2 3">DSM 103833</strain>
    </source>
</reference>
<gene>
    <name evidence="2" type="ORF">HNR19_000619</name>
</gene>